<feature type="domain" description="Peptidase S1" evidence="8">
    <location>
        <begin position="307"/>
        <end position="540"/>
    </location>
</feature>
<dbReference type="Gene3D" id="2.40.10.10">
    <property type="entry name" value="Trypsin-like serine proteases"/>
    <property type="match status" value="3"/>
</dbReference>
<name>A0ABD1IU65_9TELE</name>
<accession>A0ABD1IU65</accession>
<dbReference type="InterPro" id="IPR001254">
    <property type="entry name" value="Trypsin_dom"/>
</dbReference>
<evidence type="ECO:0000256" key="3">
    <source>
        <dbReference type="ARBA" id="ARBA00022801"/>
    </source>
</evidence>
<dbReference type="PRINTS" id="PR00722">
    <property type="entry name" value="CHYMOTRYPSIN"/>
</dbReference>
<dbReference type="InterPro" id="IPR018114">
    <property type="entry name" value="TRYPSIN_HIS"/>
</dbReference>
<keyword evidence="2" id="KW-0732">Signal</keyword>
<dbReference type="PROSITE" id="PS00134">
    <property type="entry name" value="TRYPSIN_HIS"/>
    <property type="match status" value="3"/>
</dbReference>
<comment type="caution">
    <text evidence="9">The sequence shown here is derived from an EMBL/GenBank/DDBJ whole genome shotgun (WGS) entry which is preliminary data.</text>
</comment>
<dbReference type="CDD" id="cd00190">
    <property type="entry name" value="Tryp_SPc"/>
    <property type="match status" value="3"/>
</dbReference>
<dbReference type="InterPro" id="IPR043504">
    <property type="entry name" value="Peptidase_S1_PA_chymotrypsin"/>
</dbReference>
<evidence type="ECO:0000313" key="9">
    <source>
        <dbReference type="EMBL" id="KAL2078506.1"/>
    </source>
</evidence>
<dbReference type="GO" id="GO:0008236">
    <property type="term" value="F:serine-type peptidase activity"/>
    <property type="evidence" value="ECO:0007669"/>
    <property type="project" value="UniProtKB-KW"/>
</dbReference>
<dbReference type="InterPro" id="IPR009003">
    <property type="entry name" value="Peptidase_S1_PA"/>
</dbReference>
<evidence type="ECO:0000256" key="6">
    <source>
        <dbReference type="RuleBase" id="RU363034"/>
    </source>
</evidence>
<feature type="compositionally biased region" description="Low complexity" evidence="7">
    <location>
        <begin position="820"/>
        <end position="836"/>
    </location>
</feature>
<evidence type="ECO:0000256" key="5">
    <source>
        <dbReference type="ARBA" id="ARBA00023157"/>
    </source>
</evidence>
<dbReference type="PROSITE" id="PS50240">
    <property type="entry name" value="TRYPSIN_DOM"/>
    <property type="match status" value="3"/>
</dbReference>
<dbReference type="SUPFAM" id="SSF50494">
    <property type="entry name" value="Trypsin-like serine proteases"/>
    <property type="match status" value="3"/>
</dbReference>
<dbReference type="EMBL" id="JBHFQA010000023">
    <property type="protein sequence ID" value="KAL2078506.1"/>
    <property type="molecule type" value="Genomic_DNA"/>
</dbReference>
<dbReference type="InterPro" id="IPR033116">
    <property type="entry name" value="TRYPSIN_SER"/>
</dbReference>
<evidence type="ECO:0000313" key="10">
    <source>
        <dbReference type="Proteomes" id="UP001591681"/>
    </source>
</evidence>
<protein>
    <recommendedName>
        <fullName evidence="8">Peptidase S1 domain-containing protein</fullName>
    </recommendedName>
</protein>
<keyword evidence="5" id="KW-1015">Disulfide bond</keyword>
<evidence type="ECO:0000256" key="7">
    <source>
        <dbReference type="SAM" id="MobiDB-lite"/>
    </source>
</evidence>
<feature type="domain" description="Peptidase S1" evidence="8">
    <location>
        <begin position="28"/>
        <end position="265"/>
    </location>
</feature>
<organism evidence="9 10">
    <name type="scientific">Coilia grayii</name>
    <name type="common">Gray's grenadier anchovy</name>
    <dbReference type="NCBI Taxonomy" id="363190"/>
    <lineage>
        <taxon>Eukaryota</taxon>
        <taxon>Metazoa</taxon>
        <taxon>Chordata</taxon>
        <taxon>Craniata</taxon>
        <taxon>Vertebrata</taxon>
        <taxon>Euteleostomi</taxon>
        <taxon>Actinopterygii</taxon>
        <taxon>Neopterygii</taxon>
        <taxon>Teleostei</taxon>
        <taxon>Clupei</taxon>
        <taxon>Clupeiformes</taxon>
        <taxon>Clupeoidei</taxon>
        <taxon>Engraulidae</taxon>
        <taxon>Coilinae</taxon>
        <taxon>Coilia</taxon>
    </lineage>
</organism>
<keyword evidence="1 6" id="KW-0645">Protease</keyword>
<feature type="domain" description="Peptidase S1" evidence="8">
    <location>
        <begin position="571"/>
        <end position="804"/>
    </location>
</feature>
<sequence>MTRAAKGCFNTFLFFLPDCGDAPLNIRIVGGEDAPPGNWPWQVSLHQGRHVCGGTLINNQWVLTAAHCVDGRDPLLWSVYLGKQTQNTTIPNPNEVRCSVNLTIVHPDFNKEPFSNDIALMKLSEPVNFTSYIRPICLASNMSSFHNATTCWATGWGSVGLSEPPPSPETLQEVELQVVGKKECACKVKNTLLGDVILPSMICAGGKEGKAVCHGDSGGPLQCKQGSVWVQAGITNFGVPCGTGMAPDVYARVSAYQEWITENVGEGPGLGLVTFNSSGVDTDNDFICDTAQNSTDICGTVPLNTRIVGGQDAPVGSWPWQVSLLSYNTHVCGGSLINKEWVMSAAHCFDSDSTYGWVVSLGRQFMYDVNPNEVVRRVTEIILHPSYDPSTNDNDMALLRLSSAVTFNSYIRPVCLAASGSIFHQGSNSWVTGWGAIREGVSLQPPGALQEVEVPVVESKVCDDLLALQRITENMICAGFLHGGKDSCQGDSGGPMVYKQNAVWVQSGVVSFGYGCARPNFPGVYARVSSYEEWIRKYTSSDPPGFVQVMTPTPLPSTTAICGTVPLNTRIVGGQDAPVGRWPWQVSIQRPYGHVCGGSLINKEWVLSAAHCFSSNDPSYWTVRLGQETMLDSSEHTTSRRLAAIILHPSWDRNGFVNDMALLRLSSPVSFTSFIRPVCLADKDSLFPNGTESWVTGWGYIKEGGPLPLEKTLQEVKVPVVGNDICNSLLGSVAVTDNMMCAGFLEGGKDACLEDSGGPLVNKQDSVWIQSGVVSFGIGCGRPGLPGVYTRVSRYQEWIGTHVNSDPPGFVKFVPASNSTTPEPTTHGPTTPQQTTANKASSLFPAHVLLPTLLLLSHVCIRD</sequence>
<dbReference type="SMART" id="SM00020">
    <property type="entry name" value="Tryp_SPc"/>
    <property type="match status" value="3"/>
</dbReference>
<proteinExistence type="predicted"/>
<dbReference type="AlphaFoldDB" id="A0ABD1IU65"/>
<dbReference type="FunFam" id="2.40.10.10:FF:000057">
    <property type="entry name" value="Zgc:100868"/>
    <property type="match status" value="1"/>
</dbReference>
<feature type="region of interest" description="Disordered" evidence="7">
    <location>
        <begin position="815"/>
        <end position="837"/>
    </location>
</feature>
<dbReference type="Proteomes" id="UP001591681">
    <property type="component" value="Unassembled WGS sequence"/>
</dbReference>
<keyword evidence="10" id="KW-1185">Reference proteome</keyword>
<dbReference type="FunFam" id="2.40.10.10:FF:000024">
    <property type="entry name" value="Serine protease 53"/>
    <property type="match status" value="2"/>
</dbReference>
<dbReference type="PANTHER" id="PTHR24252">
    <property type="entry name" value="ACROSIN-RELATED"/>
    <property type="match status" value="1"/>
</dbReference>
<reference evidence="9 10" key="1">
    <citation type="submission" date="2024-09" db="EMBL/GenBank/DDBJ databases">
        <title>A chromosome-level genome assembly of Gray's grenadier anchovy, Coilia grayii.</title>
        <authorList>
            <person name="Fu Z."/>
        </authorList>
    </citation>
    <scope>NUCLEOTIDE SEQUENCE [LARGE SCALE GENOMIC DNA]</scope>
    <source>
        <strain evidence="9">G4</strain>
        <tissue evidence="9">Muscle</tissue>
    </source>
</reference>
<keyword evidence="4 6" id="KW-0720">Serine protease</keyword>
<dbReference type="GO" id="GO:0006508">
    <property type="term" value="P:proteolysis"/>
    <property type="evidence" value="ECO:0007669"/>
    <property type="project" value="UniProtKB-KW"/>
</dbReference>
<evidence type="ECO:0000259" key="8">
    <source>
        <dbReference type="PROSITE" id="PS50240"/>
    </source>
</evidence>
<dbReference type="PROSITE" id="PS00135">
    <property type="entry name" value="TRYPSIN_SER"/>
    <property type="match status" value="2"/>
</dbReference>
<dbReference type="Pfam" id="PF00089">
    <property type="entry name" value="Trypsin"/>
    <property type="match status" value="3"/>
</dbReference>
<dbReference type="PANTHER" id="PTHR24252:SF7">
    <property type="entry name" value="HYALIN"/>
    <property type="match status" value="1"/>
</dbReference>
<evidence type="ECO:0000256" key="4">
    <source>
        <dbReference type="ARBA" id="ARBA00022825"/>
    </source>
</evidence>
<evidence type="ECO:0000256" key="2">
    <source>
        <dbReference type="ARBA" id="ARBA00022729"/>
    </source>
</evidence>
<dbReference type="InterPro" id="IPR001314">
    <property type="entry name" value="Peptidase_S1A"/>
</dbReference>
<gene>
    <name evidence="9" type="ORF">ACEWY4_026191</name>
</gene>
<evidence type="ECO:0000256" key="1">
    <source>
        <dbReference type="ARBA" id="ARBA00022670"/>
    </source>
</evidence>
<keyword evidence="3 6" id="KW-0378">Hydrolase</keyword>